<accession>A0A6J5M831</accession>
<evidence type="ECO:0000313" key="1">
    <source>
        <dbReference type="EMBL" id="CAB4139969.1"/>
    </source>
</evidence>
<organism evidence="1">
    <name type="scientific">uncultured Caudovirales phage</name>
    <dbReference type="NCBI Taxonomy" id="2100421"/>
    <lineage>
        <taxon>Viruses</taxon>
        <taxon>Duplodnaviria</taxon>
        <taxon>Heunggongvirae</taxon>
        <taxon>Uroviricota</taxon>
        <taxon>Caudoviricetes</taxon>
        <taxon>Peduoviridae</taxon>
        <taxon>Maltschvirus</taxon>
        <taxon>Maltschvirus maltsch</taxon>
    </lineage>
</organism>
<protein>
    <submittedName>
        <fullName evidence="1">Uncharacterized protein</fullName>
    </submittedName>
</protein>
<name>A0A6J5M831_9CAUD</name>
<reference evidence="1" key="1">
    <citation type="submission" date="2020-04" db="EMBL/GenBank/DDBJ databases">
        <authorList>
            <person name="Chiriac C."/>
            <person name="Salcher M."/>
            <person name="Ghai R."/>
            <person name="Kavagutti S V."/>
        </authorList>
    </citation>
    <scope>NUCLEOTIDE SEQUENCE</scope>
</reference>
<proteinExistence type="predicted"/>
<dbReference type="EMBL" id="LR796371">
    <property type="protein sequence ID" value="CAB4139969.1"/>
    <property type="molecule type" value="Genomic_DNA"/>
</dbReference>
<gene>
    <name evidence="1" type="ORF">UFOVP397_5</name>
</gene>
<sequence length="210" mass="21074">MPVRLNSSGGGSVTLDVPATAGTFTLNLPATDGSVVAANNSGLVNFSQRPTVNGAPIGINLATAQASTSGTFIDFTGIPAGVRRITVMFNGVSTNGSSNLLVQLGTSGGVTTTGYQSAIHQFSNSNASSTAGFILTSSISTAAQNWGSMIISNVSSNTWVEQCGIAVFGTSGTSGGGGVTLAAVLDRVRITTVNGTDIFDAGSINVAWEF</sequence>